<gene>
    <name evidence="2" type="ORF">OKW52_17545</name>
</gene>
<organism evidence="2 3">
    <name type="scientific">Pararhodobacter zhoushanensis</name>
    <dbReference type="NCBI Taxonomy" id="2479545"/>
    <lineage>
        <taxon>Bacteria</taxon>
        <taxon>Pseudomonadati</taxon>
        <taxon>Pseudomonadota</taxon>
        <taxon>Alphaproteobacteria</taxon>
        <taxon>Rhodobacterales</taxon>
        <taxon>Paracoccaceae</taxon>
        <taxon>Pararhodobacter</taxon>
    </lineage>
</organism>
<feature type="transmembrane region" description="Helical" evidence="1">
    <location>
        <begin position="232"/>
        <end position="249"/>
    </location>
</feature>
<evidence type="ECO:0008006" key="4">
    <source>
        <dbReference type="Google" id="ProtNLM"/>
    </source>
</evidence>
<feature type="transmembrane region" description="Helical" evidence="1">
    <location>
        <begin position="7"/>
        <end position="26"/>
    </location>
</feature>
<feature type="transmembrane region" description="Helical" evidence="1">
    <location>
        <begin position="256"/>
        <end position="272"/>
    </location>
</feature>
<keyword evidence="1" id="KW-0472">Membrane</keyword>
<accession>A0ABT3H2I6</accession>
<feature type="transmembrane region" description="Helical" evidence="1">
    <location>
        <begin position="81"/>
        <end position="101"/>
    </location>
</feature>
<protein>
    <recommendedName>
        <fullName evidence="4">DUF2029 domain-containing protein</fullName>
    </recommendedName>
</protein>
<dbReference type="EMBL" id="JAPDFL010000001">
    <property type="protein sequence ID" value="MCW1934009.1"/>
    <property type="molecule type" value="Genomic_DNA"/>
</dbReference>
<keyword evidence="3" id="KW-1185">Reference proteome</keyword>
<evidence type="ECO:0000313" key="2">
    <source>
        <dbReference type="EMBL" id="MCW1934009.1"/>
    </source>
</evidence>
<dbReference type="RefSeq" id="WP_264417446.1">
    <property type="nucleotide sequence ID" value="NZ_JAPDFL010000001.1"/>
</dbReference>
<keyword evidence="1" id="KW-1133">Transmembrane helix</keyword>
<feature type="transmembrane region" description="Helical" evidence="1">
    <location>
        <begin position="310"/>
        <end position="330"/>
    </location>
</feature>
<reference evidence="2 3" key="1">
    <citation type="submission" date="2022-10" db="EMBL/GenBank/DDBJ databases">
        <title>Pararhodobacter sp. nov., isolated from marine algae.</title>
        <authorList>
            <person name="Choi B.J."/>
            <person name="Kim J.M."/>
            <person name="Lee J.K."/>
            <person name="Choi D.G."/>
            <person name="Jeon C.O."/>
        </authorList>
    </citation>
    <scope>NUCLEOTIDE SEQUENCE [LARGE SCALE GENOMIC DNA]</scope>
    <source>
        <strain evidence="2 3">ZQ420</strain>
    </source>
</reference>
<feature type="transmembrane region" description="Helical" evidence="1">
    <location>
        <begin position="190"/>
        <end position="212"/>
    </location>
</feature>
<feature type="transmembrane region" description="Helical" evidence="1">
    <location>
        <begin position="113"/>
        <end position="146"/>
    </location>
</feature>
<name>A0ABT3H2I6_9RHOB</name>
<sequence>MTPPRPLIVVTALLSLVVLVNLWIFARFTVDDAFITWRYGQNLIAHGIWAYNPDGFDLTQAYTNPVFAALSILPAAMGWDMVLSFKLLSLLTLAGIGALLLREAGEKARMAFVLVLGLAIPASIAHAFSGLETWLYGGTLALFFIYAEQRKWTQALLCVLLLVLTRPEAWLLFALYPVMLLTTRPARAIALRHGAALGLMATGYFGFHLWYFGEALPNTYFIKSGDGFNPAQALRILPYVLPALAVQVWGNRRTGLGLLLYFGAVGYSYASSDLLMNYLQRFAFQIALPMALYLGWAVSRAPVGQARRGWLTLWVAVYLAAFGVHTRSLGDHLGIANYYPRLLDSHVALGRALNALSAQGAVASFALGDAGAAAYHADIRALDTIGLTSHLVARDGLTLAVVQAYAPDVVAFFATAEGVRDLPDRHAALWAYVAETGMTEQCELVWARQYTLRLFTRSPLPALSDACAHSAAANGTDELRYALRALRQPPWTYWHE</sequence>
<keyword evidence="1" id="KW-0812">Transmembrane</keyword>
<evidence type="ECO:0000256" key="1">
    <source>
        <dbReference type="SAM" id="Phobius"/>
    </source>
</evidence>
<dbReference type="Proteomes" id="UP001208938">
    <property type="component" value="Unassembled WGS sequence"/>
</dbReference>
<evidence type="ECO:0000313" key="3">
    <source>
        <dbReference type="Proteomes" id="UP001208938"/>
    </source>
</evidence>
<comment type="caution">
    <text evidence="2">The sequence shown here is derived from an EMBL/GenBank/DDBJ whole genome shotgun (WGS) entry which is preliminary data.</text>
</comment>
<feature type="transmembrane region" description="Helical" evidence="1">
    <location>
        <begin position="278"/>
        <end position="298"/>
    </location>
</feature>
<feature type="transmembrane region" description="Helical" evidence="1">
    <location>
        <begin position="152"/>
        <end position="178"/>
    </location>
</feature>
<proteinExistence type="predicted"/>